<comment type="caution">
    <text evidence="1">The sequence shown here is derived from an EMBL/GenBank/DDBJ whole genome shotgun (WGS) entry which is preliminary data.</text>
</comment>
<name>A0AAV3U9V9_9ALTE</name>
<evidence type="ECO:0008006" key="3">
    <source>
        <dbReference type="Google" id="ProtNLM"/>
    </source>
</evidence>
<evidence type="ECO:0000313" key="2">
    <source>
        <dbReference type="Proteomes" id="UP001409585"/>
    </source>
</evidence>
<dbReference type="AlphaFoldDB" id="A0AAV3U9V9"/>
<keyword evidence="2" id="KW-1185">Reference proteome</keyword>
<sequence>MTDQPLGQDSDRRSEPRYPLDDNVQVIDLGNDSTLGVIMDLHSHGFMLMCPKGAEQSLTYSLKFLLPRHINGCSELALHATCLWTAESMSESEDMQWAGFAVVSVSEHAVIRLQDIVAEFGIEPKD</sequence>
<dbReference type="EMBL" id="BAABLX010000078">
    <property type="protein sequence ID" value="GAA4959944.1"/>
    <property type="molecule type" value="Genomic_DNA"/>
</dbReference>
<evidence type="ECO:0000313" key="1">
    <source>
        <dbReference type="EMBL" id="GAA4959944.1"/>
    </source>
</evidence>
<dbReference type="Proteomes" id="UP001409585">
    <property type="component" value="Unassembled WGS sequence"/>
</dbReference>
<reference evidence="2" key="1">
    <citation type="journal article" date="2019" name="Int. J. Syst. Evol. Microbiol.">
        <title>The Global Catalogue of Microorganisms (GCM) 10K type strain sequencing project: providing services to taxonomists for standard genome sequencing and annotation.</title>
        <authorList>
            <consortium name="The Broad Institute Genomics Platform"/>
            <consortium name="The Broad Institute Genome Sequencing Center for Infectious Disease"/>
            <person name="Wu L."/>
            <person name="Ma J."/>
        </authorList>
    </citation>
    <scope>NUCLEOTIDE SEQUENCE [LARGE SCALE GENOMIC DNA]</scope>
    <source>
        <strain evidence="2">JCM 19134</strain>
    </source>
</reference>
<dbReference type="RefSeq" id="WP_345427780.1">
    <property type="nucleotide sequence ID" value="NZ_AP031496.1"/>
</dbReference>
<dbReference type="SUPFAM" id="SSF141371">
    <property type="entry name" value="PilZ domain-like"/>
    <property type="match status" value="1"/>
</dbReference>
<gene>
    <name evidence="1" type="ORF">GCM10025791_46460</name>
</gene>
<accession>A0AAV3U9V9</accession>
<protein>
    <recommendedName>
        <fullName evidence="3">PilZ domain-containing protein</fullName>
    </recommendedName>
</protein>
<organism evidence="1 2">
    <name type="scientific">Halioxenophilus aromaticivorans</name>
    <dbReference type="NCBI Taxonomy" id="1306992"/>
    <lineage>
        <taxon>Bacteria</taxon>
        <taxon>Pseudomonadati</taxon>
        <taxon>Pseudomonadota</taxon>
        <taxon>Gammaproteobacteria</taxon>
        <taxon>Alteromonadales</taxon>
        <taxon>Alteromonadaceae</taxon>
        <taxon>Halioxenophilus</taxon>
    </lineage>
</organism>
<proteinExistence type="predicted"/>